<keyword evidence="2" id="KW-0472">Membrane</keyword>
<feature type="region of interest" description="Disordered" evidence="1">
    <location>
        <begin position="118"/>
        <end position="138"/>
    </location>
</feature>
<dbReference type="PANTHER" id="PTHR12741:SF48">
    <property type="entry name" value="1,3-BETA-GLUCAN SYNTHASE COMPONENT FKS1-RELATED"/>
    <property type="match status" value="1"/>
</dbReference>
<dbReference type="Gramene" id="mRNA:HanXRQr2_Chr16g0764831">
    <property type="protein sequence ID" value="mRNA:HanXRQr2_Chr16g0764831"/>
    <property type="gene ID" value="HanXRQr2_Chr16g0764831"/>
</dbReference>
<keyword evidence="3" id="KW-0808">Transferase</keyword>
<keyword evidence="2" id="KW-0812">Transmembrane</keyword>
<sequence length="138" mass="15903">MHRRAAKVNFVEIRSYWHVFRSFDRMWSFFILCLQAMIIVAWNGDGNPTSIFESDVFKKVLSVFITALILKLGQVVLDVVLNWKVRQCMPFYAKLRYLLKVVSAAAWVREKKHNDQRQKGSGEVAWDGSSGGVKVSSF</sequence>
<dbReference type="PANTHER" id="PTHR12741">
    <property type="entry name" value="LYST-INTERACTING PROTEIN LIP5 DOPAMINE RESPONSIVE PROTEIN DRG-1"/>
    <property type="match status" value="1"/>
</dbReference>
<reference evidence="3" key="2">
    <citation type="submission" date="2020-06" db="EMBL/GenBank/DDBJ databases">
        <title>Helianthus annuus Genome sequencing and assembly Release 2.</title>
        <authorList>
            <person name="Gouzy J."/>
            <person name="Langlade N."/>
            <person name="Munos S."/>
        </authorList>
    </citation>
    <scope>NUCLEOTIDE SEQUENCE</scope>
    <source>
        <tissue evidence="3">Leaves</tissue>
    </source>
</reference>
<feature type="transmembrane region" description="Helical" evidence="2">
    <location>
        <begin position="63"/>
        <end position="81"/>
    </location>
</feature>
<feature type="transmembrane region" description="Helical" evidence="2">
    <location>
        <begin position="26"/>
        <end position="43"/>
    </location>
</feature>
<proteinExistence type="predicted"/>
<evidence type="ECO:0000313" key="3">
    <source>
        <dbReference type="EMBL" id="KAF5761414.1"/>
    </source>
</evidence>
<dbReference type="EMBL" id="MNCJ02000331">
    <property type="protein sequence ID" value="KAF5761414.1"/>
    <property type="molecule type" value="Genomic_DNA"/>
</dbReference>
<organism evidence="3 4">
    <name type="scientific">Helianthus annuus</name>
    <name type="common">Common sunflower</name>
    <dbReference type="NCBI Taxonomy" id="4232"/>
    <lineage>
        <taxon>Eukaryota</taxon>
        <taxon>Viridiplantae</taxon>
        <taxon>Streptophyta</taxon>
        <taxon>Embryophyta</taxon>
        <taxon>Tracheophyta</taxon>
        <taxon>Spermatophyta</taxon>
        <taxon>Magnoliopsida</taxon>
        <taxon>eudicotyledons</taxon>
        <taxon>Gunneridae</taxon>
        <taxon>Pentapetalae</taxon>
        <taxon>asterids</taxon>
        <taxon>campanulids</taxon>
        <taxon>Asterales</taxon>
        <taxon>Asteraceae</taxon>
        <taxon>Asteroideae</taxon>
        <taxon>Heliantheae alliance</taxon>
        <taxon>Heliantheae</taxon>
        <taxon>Helianthus</taxon>
    </lineage>
</organism>
<keyword evidence="4" id="KW-1185">Reference proteome</keyword>
<keyword evidence="2" id="KW-1133">Transmembrane helix</keyword>
<comment type="caution">
    <text evidence="3">The sequence shown here is derived from an EMBL/GenBank/DDBJ whole genome shotgun (WGS) entry which is preliminary data.</text>
</comment>
<protein>
    <submittedName>
        <fullName evidence="3">1,3-beta-glucan synthase</fullName>
        <ecNumber evidence="3">2.4.1.34</ecNumber>
    </submittedName>
</protein>
<evidence type="ECO:0000313" key="4">
    <source>
        <dbReference type="Proteomes" id="UP000215914"/>
    </source>
</evidence>
<name>A0A9K3DU01_HELAN</name>
<dbReference type="Proteomes" id="UP000215914">
    <property type="component" value="Unassembled WGS sequence"/>
</dbReference>
<reference evidence="3" key="1">
    <citation type="journal article" date="2017" name="Nature">
        <title>The sunflower genome provides insights into oil metabolism, flowering and Asterid evolution.</title>
        <authorList>
            <person name="Badouin H."/>
            <person name="Gouzy J."/>
            <person name="Grassa C.J."/>
            <person name="Murat F."/>
            <person name="Staton S.E."/>
            <person name="Cottret L."/>
            <person name="Lelandais-Briere C."/>
            <person name="Owens G.L."/>
            <person name="Carrere S."/>
            <person name="Mayjonade B."/>
            <person name="Legrand L."/>
            <person name="Gill N."/>
            <person name="Kane N.C."/>
            <person name="Bowers J.E."/>
            <person name="Hubner S."/>
            <person name="Bellec A."/>
            <person name="Berard A."/>
            <person name="Berges H."/>
            <person name="Blanchet N."/>
            <person name="Boniface M.C."/>
            <person name="Brunel D."/>
            <person name="Catrice O."/>
            <person name="Chaidir N."/>
            <person name="Claudel C."/>
            <person name="Donnadieu C."/>
            <person name="Faraut T."/>
            <person name="Fievet G."/>
            <person name="Helmstetter N."/>
            <person name="King M."/>
            <person name="Knapp S.J."/>
            <person name="Lai Z."/>
            <person name="Le Paslier M.C."/>
            <person name="Lippi Y."/>
            <person name="Lorenzon L."/>
            <person name="Mandel J.R."/>
            <person name="Marage G."/>
            <person name="Marchand G."/>
            <person name="Marquand E."/>
            <person name="Bret-Mestries E."/>
            <person name="Morien E."/>
            <person name="Nambeesan S."/>
            <person name="Nguyen T."/>
            <person name="Pegot-Espagnet P."/>
            <person name="Pouilly N."/>
            <person name="Raftis F."/>
            <person name="Sallet E."/>
            <person name="Schiex T."/>
            <person name="Thomas J."/>
            <person name="Vandecasteele C."/>
            <person name="Vares D."/>
            <person name="Vear F."/>
            <person name="Vautrin S."/>
            <person name="Crespi M."/>
            <person name="Mangin B."/>
            <person name="Burke J.M."/>
            <person name="Salse J."/>
            <person name="Munos S."/>
            <person name="Vincourt P."/>
            <person name="Rieseberg L.H."/>
            <person name="Langlade N.B."/>
        </authorList>
    </citation>
    <scope>NUCLEOTIDE SEQUENCE</scope>
    <source>
        <tissue evidence="3">Leaves</tissue>
    </source>
</reference>
<accession>A0A9K3DU01</accession>
<keyword evidence="3" id="KW-0328">Glycosyltransferase</keyword>
<dbReference type="GO" id="GO:0003843">
    <property type="term" value="F:1,3-beta-D-glucan synthase activity"/>
    <property type="evidence" value="ECO:0007669"/>
    <property type="project" value="UniProtKB-EC"/>
</dbReference>
<dbReference type="AlphaFoldDB" id="A0A9K3DU01"/>
<evidence type="ECO:0000256" key="1">
    <source>
        <dbReference type="SAM" id="MobiDB-lite"/>
    </source>
</evidence>
<gene>
    <name evidence="3" type="ORF">HanXRQr2_Chr16g0764831</name>
</gene>
<dbReference type="EC" id="2.4.1.34" evidence="3"/>
<evidence type="ECO:0000256" key="2">
    <source>
        <dbReference type="SAM" id="Phobius"/>
    </source>
</evidence>